<evidence type="ECO:0000313" key="5">
    <source>
        <dbReference type="Proteomes" id="UP001152519"/>
    </source>
</evidence>
<feature type="region of interest" description="Disordered" evidence="2">
    <location>
        <begin position="383"/>
        <end position="412"/>
    </location>
</feature>
<dbReference type="PANTHER" id="PTHR43156:SF2">
    <property type="entry name" value="STAGE II SPORULATION PROTEIN E"/>
    <property type="match status" value="1"/>
</dbReference>
<proteinExistence type="predicted"/>
<dbReference type="Proteomes" id="UP001152519">
    <property type="component" value="Unassembled WGS sequence"/>
</dbReference>
<dbReference type="InterPro" id="IPR001932">
    <property type="entry name" value="PPM-type_phosphatase-like_dom"/>
</dbReference>
<gene>
    <name evidence="4" type="primary">prpB</name>
    <name evidence="4" type="ORF">SCOCK_930009</name>
</gene>
<organism evidence="4 5">
    <name type="scientific">Actinacidiphila cocklensis</name>
    <dbReference type="NCBI Taxonomy" id="887465"/>
    <lineage>
        <taxon>Bacteria</taxon>
        <taxon>Bacillati</taxon>
        <taxon>Actinomycetota</taxon>
        <taxon>Actinomycetes</taxon>
        <taxon>Kitasatosporales</taxon>
        <taxon>Streptomycetaceae</taxon>
        <taxon>Actinacidiphila</taxon>
    </lineage>
</organism>
<keyword evidence="5" id="KW-1185">Reference proteome</keyword>
<dbReference type="RefSeq" id="WP_251502328.1">
    <property type="nucleotide sequence ID" value="NZ_CAJSLV010000129.1"/>
</dbReference>
<dbReference type="SUPFAM" id="SSF81606">
    <property type="entry name" value="PP2C-like"/>
    <property type="match status" value="1"/>
</dbReference>
<evidence type="ECO:0000313" key="4">
    <source>
        <dbReference type="EMBL" id="CAG6399496.1"/>
    </source>
</evidence>
<feature type="domain" description="PPM-type phosphatase" evidence="3">
    <location>
        <begin position="173"/>
        <end position="380"/>
    </location>
</feature>
<keyword evidence="1" id="KW-0378">Hydrolase</keyword>
<sequence>MTLAGTLQAAEAAPPVESLDVVARLLKERLGAASVSFLITDFTGSSVVRLGAAGSVETSEPAQRISLRGTLYDDVIRSQRPRTEDRGAGKLVRIVAPVTNRGDAIGLLELFLPASPDAEVMREIGETAHALAYIVIANRSFTDVYQWGRRTTPLSLAAEIQHRLLPASLVCEAAQFAVAGVLEPADLVAGDTFDYVIDRDSVQLSVTDAMGHDADAALLATLAVGALRRARRAGAGLGEQARQTDQAVRDHSGQGYVTGQLLRISLLDGGTEFINAGHPWPLRMRDGEVREIAREVDRPFGLQAPHTYRVQRLDLQPGDRLVMLTDGMLERNVTSLDLTDLIVATRALHPREAARTLIGAIVDAARGHLKDDATVMCLDWHGTGRSQRDAGTGADLTDASRPSGTERPTAGR</sequence>
<dbReference type="PANTHER" id="PTHR43156">
    <property type="entry name" value="STAGE II SPORULATION PROTEIN E-RELATED"/>
    <property type="match status" value="1"/>
</dbReference>
<dbReference type="Gene3D" id="3.60.40.10">
    <property type="entry name" value="PPM-type phosphatase domain"/>
    <property type="match status" value="1"/>
</dbReference>
<protein>
    <submittedName>
        <fullName evidence="4">Magnesium or manganese-dependent protein phosphatase</fullName>
    </submittedName>
</protein>
<dbReference type="SMART" id="SM00331">
    <property type="entry name" value="PP2C_SIG"/>
    <property type="match status" value="1"/>
</dbReference>
<accession>A0A9W4EBX2</accession>
<reference evidence="4" key="1">
    <citation type="submission" date="2021-05" db="EMBL/GenBank/DDBJ databases">
        <authorList>
            <person name="Arsene-Ploetze F."/>
        </authorList>
    </citation>
    <scope>NUCLEOTIDE SEQUENCE</scope>
    <source>
        <strain evidence="4">DSM 42138</strain>
    </source>
</reference>
<dbReference type="InterPro" id="IPR036457">
    <property type="entry name" value="PPM-type-like_dom_sf"/>
</dbReference>
<dbReference type="Pfam" id="PF07228">
    <property type="entry name" value="SpoIIE"/>
    <property type="match status" value="1"/>
</dbReference>
<dbReference type="GO" id="GO:0016791">
    <property type="term" value="F:phosphatase activity"/>
    <property type="evidence" value="ECO:0007669"/>
    <property type="project" value="TreeGrafter"/>
</dbReference>
<dbReference type="InterPro" id="IPR052016">
    <property type="entry name" value="Bact_Sigma-Reg"/>
</dbReference>
<evidence type="ECO:0000256" key="2">
    <source>
        <dbReference type="SAM" id="MobiDB-lite"/>
    </source>
</evidence>
<dbReference type="EMBL" id="CAJSLV010000129">
    <property type="protein sequence ID" value="CAG6399496.1"/>
    <property type="molecule type" value="Genomic_DNA"/>
</dbReference>
<evidence type="ECO:0000259" key="3">
    <source>
        <dbReference type="SMART" id="SM00331"/>
    </source>
</evidence>
<evidence type="ECO:0000256" key="1">
    <source>
        <dbReference type="ARBA" id="ARBA00022801"/>
    </source>
</evidence>
<name>A0A9W4EBX2_9ACTN</name>
<dbReference type="AlphaFoldDB" id="A0A9W4EBX2"/>
<comment type="caution">
    <text evidence="4">The sequence shown here is derived from an EMBL/GenBank/DDBJ whole genome shotgun (WGS) entry which is preliminary data.</text>
</comment>